<feature type="non-terminal residue" evidence="2">
    <location>
        <position position="188"/>
    </location>
</feature>
<dbReference type="InterPro" id="IPR040676">
    <property type="entry name" value="DUF5641"/>
</dbReference>
<evidence type="ECO:0000313" key="3">
    <source>
        <dbReference type="Proteomes" id="UP000054359"/>
    </source>
</evidence>
<dbReference type="OrthoDB" id="6420241at2759"/>
<gene>
    <name evidence="2" type="ORF">X975_22934</name>
</gene>
<dbReference type="PANTHER" id="PTHR47331:SF5">
    <property type="entry name" value="RIBONUCLEASE H"/>
    <property type="match status" value="1"/>
</dbReference>
<protein>
    <recommendedName>
        <fullName evidence="1">DUF5641 domain-containing protein</fullName>
    </recommendedName>
</protein>
<dbReference type="OMA" id="EINCENE"/>
<dbReference type="Proteomes" id="UP000054359">
    <property type="component" value="Unassembled WGS sequence"/>
</dbReference>
<accession>A0A087TKH6</accession>
<dbReference type="Pfam" id="PF18701">
    <property type="entry name" value="DUF5641"/>
    <property type="match status" value="1"/>
</dbReference>
<feature type="domain" description="DUF5641" evidence="1">
    <location>
        <begin position="96"/>
        <end position="186"/>
    </location>
</feature>
<name>A0A087TKH6_STEMI</name>
<evidence type="ECO:0000313" key="2">
    <source>
        <dbReference type="EMBL" id="KFM65615.1"/>
    </source>
</evidence>
<dbReference type="STRING" id="407821.A0A087TKH6"/>
<sequence length="188" mass="21781">MRQVIAPLPPSGIEKTILRKILGRTSLFPEELETVLTEIEAVINCRPLTYIQDNEPQVLSPAHFLLGQKLANLPPVKYTHEVCSTKEILLKAYLYREKLLNNFWKNFYKDYLLNLKSANCVKNHRAKHDLSVNDIVIIHDEHLPRNMWRLGKVLKTFTGRDGLIRSCEIKTEKGIIKRPIQLLVKLEC</sequence>
<keyword evidence="3" id="KW-1185">Reference proteome</keyword>
<dbReference type="EMBL" id="KK115641">
    <property type="protein sequence ID" value="KFM65615.1"/>
    <property type="molecule type" value="Genomic_DNA"/>
</dbReference>
<evidence type="ECO:0000259" key="1">
    <source>
        <dbReference type="Pfam" id="PF18701"/>
    </source>
</evidence>
<reference evidence="2 3" key="1">
    <citation type="submission" date="2013-11" db="EMBL/GenBank/DDBJ databases">
        <title>Genome sequencing of Stegodyphus mimosarum.</title>
        <authorList>
            <person name="Bechsgaard J."/>
        </authorList>
    </citation>
    <scope>NUCLEOTIDE SEQUENCE [LARGE SCALE GENOMIC DNA]</scope>
</reference>
<dbReference type="AlphaFoldDB" id="A0A087TKH6"/>
<organism evidence="2 3">
    <name type="scientific">Stegodyphus mimosarum</name>
    <name type="common">African social velvet spider</name>
    <dbReference type="NCBI Taxonomy" id="407821"/>
    <lineage>
        <taxon>Eukaryota</taxon>
        <taxon>Metazoa</taxon>
        <taxon>Ecdysozoa</taxon>
        <taxon>Arthropoda</taxon>
        <taxon>Chelicerata</taxon>
        <taxon>Arachnida</taxon>
        <taxon>Araneae</taxon>
        <taxon>Araneomorphae</taxon>
        <taxon>Entelegynae</taxon>
        <taxon>Eresoidea</taxon>
        <taxon>Eresidae</taxon>
        <taxon>Stegodyphus</taxon>
    </lineage>
</organism>
<proteinExistence type="predicted"/>
<dbReference type="PANTHER" id="PTHR47331">
    <property type="entry name" value="PHD-TYPE DOMAIN-CONTAINING PROTEIN"/>
    <property type="match status" value="1"/>
</dbReference>